<dbReference type="Gene3D" id="3.30.420.40">
    <property type="match status" value="1"/>
</dbReference>
<dbReference type="Proteomes" id="UP000051131">
    <property type="component" value="Unassembled WGS sequence"/>
</dbReference>
<dbReference type="EMBL" id="AYZE01000014">
    <property type="protein sequence ID" value="KRM90855.1"/>
    <property type="molecule type" value="Genomic_DNA"/>
</dbReference>
<keyword evidence="4" id="KW-1185">Reference proteome</keyword>
<dbReference type="PATRIC" id="fig|1423729.3.peg.859"/>
<evidence type="ECO:0000313" key="4">
    <source>
        <dbReference type="Proteomes" id="UP000051131"/>
    </source>
</evidence>
<dbReference type="InterPro" id="IPR043129">
    <property type="entry name" value="ATPase_NBD"/>
</dbReference>
<dbReference type="PANTHER" id="PTHR30005">
    <property type="entry name" value="EXOPOLYPHOSPHATASE"/>
    <property type="match status" value="1"/>
</dbReference>
<dbReference type="AlphaFoldDB" id="A0A0R2CHA7"/>
<dbReference type="InterPro" id="IPR003695">
    <property type="entry name" value="Ppx_GppA_N"/>
</dbReference>
<proteinExistence type="inferred from homology"/>
<evidence type="ECO:0000313" key="3">
    <source>
        <dbReference type="EMBL" id="KRM90855.1"/>
    </source>
</evidence>
<dbReference type="Pfam" id="PF02541">
    <property type="entry name" value="Ppx-GppA"/>
    <property type="match status" value="1"/>
</dbReference>
<dbReference type="CDD" id="cd24052">
    <property type="entry name" value="ASKHA_NBD_HpPPX-GppA-like"/>
    <property type="match status" value="1"/>
</dbReference>
<comment type="caution">
    <text evidence="3">The sequence shown here is derived from an EMBL/GenBank/DDBJ whole genome shotgun (WGS) entry which is preliminary data.</text>
</comment>
<name>A0A0R2CHA7_9LACO</name>
<protein>
    <submittedName>
        <fullName evidence="3">Exopolyphosphatase</fullName>
    </submittedName>
</protein>
<accession>A0A0R2CHA7</accession>
<evidence type="ECO:0000256" key="1">
    <source>
        <dbReference type="ARBA" id="ARBA00007125"/>
    </source>
</evidence>
<reference evidence="3 4" key="1">
    <citation type="journal article" date="2015" name="Genome Announc.">
        <title>Expanding the biotechnology potential of lactobacilli through comparative genomics of 213 strains and associated genera.</title>
        <authorList>
            <person name="Sun Z."/>
            <person name="Harris H.M."/>
            <person name="McCann A."/>
            <person name="Guo C."/>
            <person name="Argimon S."/>
            <person name="Zhang W."/>
            <person name="Yang X."/>
            <person name="Jeffery I.B."/>
            <person name="Cooney J.C."/>
            <person name="Kagawa T.F."/>
            <person name="Liu W."/>
            <person name="Song Y."/>
            <person name="Salvetti E."/>
            <person name="Wrobel A."/>
            <person name="Rasinkangas P."/>
            <person name="Parkhill J."/>
            <person name="Rea M.C."/>
            <person name="O'Sullivan O."/>
            <person name="Ritari J."/>
            <person name="Douillard F.P."/>
            <person name="Paul Ross R."/>
            <person name="Yang R."/>
            <person name="Briner A.E."/>
            <person name="Felis G.E."/>
            <person name="de Vos W.M."/>
            <person name="Barrangou R."/>
            <person name="Klaenhammer T.R."/>
            <person name="Caufield P.W."/>
            <person name="Cui Y."/>
            <person name="Zhang H."/>
            <person name="O'Toole P.W."/>
        </authorList>
    </citation>
    <scope>NUCLEOTIDE SEQUENCE [LARGE SCALE GENOMIC DNA]</scope>
    <source>
        <strain evidence="3 4">DSM 21116</strain>
    </source>
</reference>
<organism evidence="3 4">
    <name type="scientific">Liquorilactobacillus cacaonum DSM 21116</name>
    <dbReference type="NCBI Taxonomy" id="1423729"/>
    <lineage>
        <taxon>Bacteria</taxon>
        <taxon>Bacillati</taxon>
        <taxon>Bacillota</taxon>
        <taxon>Bacilli</taxon>
        <taxon>Lactobacillales</taxon>
        <taxon>Lactobacillaceae</taxon>
        <taxon>Liquorilactobacillus</taxon>
    </lineage>
</organism>
<gene>
    <name evidence="3" type="ORF">FC80_GL000849</name>
</gene>
<feature type="domain" description="Ppx/GppA phosphatase N-terminal" evidence="2">
    <location>
        <begin position="2"/>
        <end position="270"/>
    </location>
</feature>
<dbReference type="InterPro" id="IPR050273">
    <property type="entry name" value="GppA/Ppx_hydrolase"/>
</dbReference>
<dbReference type="Gene3D" id="3.30.420.150">
    <property type="entry name" value="Exopolyphosphatase. Domain 2"/>
    <property type="match status" value="1"/>
</dbReference>
<sequence>MVRLSENMGDQKVLQEGPINRTLGALEDFEKVYKDLPNLHIEALATAAVRVATNQSEFLQLVKEKIGIEFKVITGKQEAYLDFLGVTRTLNVGRDCLIIDTGGASTELILVKKGEIAHLISLPFGSVTISQDFNLDDKIKPSDLFLAMTEVEKSLTDIDWLIDAHKTNLVVLGGSNRTLAKIARRKVDAENPPAIHGFTLSSSKAFDIFAELVDLDKNEREKIPGLAKARADVIIGGLTPISLIMRALHITQILFSNHGLREGALFDYIDNNNQFN</sequence>
<dbReference type="PANTHER" id="PTHR30005:SF0">
    <property type="entry name" value="RETROGRADE REGULATION PROTEIN 2"/>
    <property type="match status" value="1"/>
</dbReference>
<evidence type="ECO:0000259" key="2">
    <source>
        <dbReference type="Pfam" id="PF02541"/>
    </source>
</evidence>
<dbReference type="STRING" id="1423729.FC80_GL000849"/>
<dbReference type="SUPFAM" id="SSF53067">
    <property type="entry name" value="Actin-like ATPase domain"/>
    <property type="match status" value="2"/>
</dbReference>
<comment type="similarity">
    <text evidence="1">Belongs to the GppA/Ppx family.</text>
</comment>